<protein>
    <submittedName>
        <fullName evidence="1">Uncharacterized protein</fullName>
    </submittedName>
</protein>
<keyword evidence="2" id="KW-1185">Reference proteome</keyword>
<organism evidence="1 2">
    <name type="scientific">Thalictrum thalictroides</name>
    <name type="common">Rue-anemone</name>
    <name type="synonym">Anemone thalictroides</name>
    <dbReference type="NCBI Taxonomy" id="46969"/>
    <lineage>
        <taxon>Eukaryota</taxon>
        <taxon>Viridiplantae</taxon>
        <taxon>Streptophyta</taxon>
        <taxon>Embryophyta</taxon>
        <taxon>Tracheophyta</taxon>
        <taxon>Spermatophyta</taxon>
        <taxon>Magnoliopsida</taxon>
        <taxon>Ranunculales</taxon>
        <taxon>Ranunculaceae</taxon>
        <taxon>Thalictroideae</taxon>
        <taxon>Thalictrum</taxon>
    </lineage>
</organism>
<reference evidence="1 2" key="1">
    <citation type="submission" date="2020-06" db="EMBL/GenBank/DDBJ databases">
        <title>Transcriptomic and genomic resources for Thalictrum thalictroides and T. hernandezii: Facilitating candidate gene discovery in an emerging model plant lineage.</title>
        <authorList>
            <person name="Arias T."/>
            <person name="Riano-Pachon D.M."/>
            <person name="Di Stilio V.S."/>
        </authorList>
    </citation>
    <scope>NUCLEOTIDE SEQUENCE [LARGE SCALE GENOMIC DNA]</scope>
    <source>
        <strain evidence="2">cv. WT478/WT964</strain>
        <tissue evidence="1">Leaves</tissue>
    </source>
</reference>
<dbReference type="AlphaFoldDB" id="A0A7J6VQ72"/>
<evidence type="ECO:0000313" key="1">
    <source>
        <dbReference type="EMBL" id="KAF5186330.1"/>
    </source>
</evidence>
<name>A0A7J6VQ72_THATH</name>
<comment type="caution">
    <text evidence="1">The sequence shown here is derived from an EMBL/GenBank/DDBJ whole genome shotgun (WGS) entry which is preliminary data.</text>
</comment>
<gene>
    <name evidence="1" type="ORF">FRX31_024084</name>
</gene>
<sequence length="81" mass="9595">MHLDNQERYNCIFRGKAVHVIGLLRRIKATVREWLDCIKEGSEVKRRHSVTEHFLHWEATITGDQKDSCCIHYNMEQQGNN</sequence>
<dbReference type="EMBL" id="JABWDY010029450">
    <property type="protein sequence ID" value="KAF5186330.1"/>
    <property type="molecule type" value="Genomic_DNA"/>
</dbReference>
<evidence type="ECO:0000313" key="2">
    <source>
        <dbReference type="Proteomes" id="UP000554482"/>
    </source>
</evidence>
<dbReference type="Proteomes" id="UP000554482">
    <property type="component" value="Unassembled WGS sequence"/>
</dbReference>
<proteinExistence type="predicted"/>
<accession>A0A7J6VQ72</accession>